<dbReference type="Proteomes" id="UP000612585">
    <property type="component" value="Unassembled WGS sequence"/>
</dbReference>
<reference evidence="1" key="1">
    <citation type="submission" date="2021-01" db="EMBL/GenBank/DDBJ databases">
        <title>Whole genome shotgun sequence of Virgisporangium aurantiacum NBRC 16421.</title>
        <authorList>
            <person name="Komaki H."/>
            <person name="Tamura T."/>
        </authorList>
    </citation>
    <scope>NUCLEOTIDE SEQUENCE</scope>
    <source>
        <strain evidence="1">NBRC 16421</strain>
    </source>
</reference>
<proteinExistence type="predicted"/>
<accession>A0A8J4E666</accession>
<dbReference type="InterPro" id="IPR029063">
    <property type="entry name" value="SAM-dependent_MTases_sf"/>
</dbReference>
<keyword evidence="2" id="KW-1185">Reference proteome</keyword>
<evidence type="ECO:0008006" key="3">
    <source>
        <dbReference type="Google" id="ProtNLM"/>
    </source>
</evidence>
<dbReference type="SUPFAM" id="SSF53335">
    <property type="entry name" value="S-adenosyl-L-methionine-dependent methyltransferases"/>
    <property type="match status" value="1"/>
</dbReference>
<dbReference type="AlphaFoldDB" id="A0A8J4E666"/>
<dbReference type="EMBL" id="BOPG01000088">
    <property type="protein sequence ID" value="GIJ63101.1"/>
    <property type="molecule type" value="Genomic_DNA"/>
</dbReference>
<dbReference type="Gene3D" id="3.40.50.150">
    <property type="entry name" value="Vaccinia Virus protein VP39"/>
    <property type="match status" value="1"/>
</dbReference>
<evidence type="ECO:0000313" key="1">
    <source>
        <dbReference type="EMBL" id="GIJ63101.1"/>
    </source>
</evidence>
<evidence type="ECO:0000313" key="2">
    <source>
        <dbReference type="Proteomes" id="UP000612585"/>
    </source>
</evidence>
<dbReference type="Pfam" id="PF13489">
    <property type="entry name" value="Methyltransf_23"/>
    <property type="match status" value="1"/>
</dbReference>
<name>A0A8J4E666_9ACTN</name>
<gene>
    <name evidence="1" type="ORF">Vau01_106170</name>
</gene>
<organism evidence="1 2">
    <name type="scientific">Virgisporangium aurantiacum</name>
    <dbReference type="NCBI Taxonomy" id="175570"/>
    <lineage>
        <taxon>Bacteria</taxon>
        <taxon>Bacillati</taxon>
        <taxon>Actinomycetota</taxon>
        <taxon>Actinomycetes</taxon>
        <taxon>Micromonosporales</taxon>
        <taxon>Micromonosporaceae</taxon>
        <taxon>Virgisporangium</taxon>
    </lineage>
</organism>
<sequence>MSQSTYALDNDQKGAGTTLSWLAQVIDPHSWGVVEPLIPVGGRYLELGAGTGSIAKRAADKVGAAGLAVATDINTKHIQPHEFLNVVTHDLQTDPISDLDPELWNAIRARCLFAHLGKRDTLVAPLADALKPGGHLVIEDWGATGGGFVLRSPYKRTEVLFQQYQAALMAYLRSAGNDGTWIQRAHKLMVEAGLEVTTFTSAKSWNGRSPGCKLPISMSIQIEEHLVEHGMGRDDIYELRDHLNDPDVVLMGNLTWSFVGRKPVEG</sequence>
<comment type="caution">
    <text evidence="1">The sequence shown here is derived from an EMBL/GenBank/DDBJ whole genome shotgun (WGS) entry which is preliminary data.</text>
</comment>
<protein>
    <recommendedName>
        <fullName evidence="3">Methyltransferase domain-containing protein</fullName>
    </recommendedName>
</protein>